<sequence>EGSTAVYDDIRFKENYFDSLALRGDPNGFSHKPSRTPELTNTGSYEKCWRLIDGAWWMYKSGNQNEYFSELFICRLGEKLGFDMAHYEMDDGYIRSKNFTDGTSYNFEPMSSLVGEDDDYSVCFDAIYAISPELSEQYLKIIWLDSLCYNMDRHTENFGFLRDVYTGEIISMAPNYDNNIALISRGYPNSTNREHDGIIRFFRDFIQSNPTANAMLKSIELPEITEEMLDECLDEIPFEADRDFIKSFILNGQSVLRDILSEEVSEDESEDATFGLTL</sequence>
<dbReference type="GO" id="GO:0016301">
    <property type="term" value="F:kinase activity"/>
    <property type="evidence" value="ECO:0007669"/>
    <property type="project" value="UniProtKB-KW"/>
</dbReference>
<dbReference type="Pfam" id="PF07804">
    <property type="entry name" value="HipA_C"/>
    <property type="match status" value="1"/>
</dbReference>
<evidence type="ECO:0000313" key="5">
    <source>
        <dbReference type="Proteomes" id="UP000633365"/>
    </source>
</evidence>
<dbReference type="AlphaFoldDB" id="A0A934WS48"/>
<organism evidence="4 5">
    <name type="scientific">Ruminococcus difficilis</name>
    <dbReference type="NCBI Taxonomy" id="2763069"/>
    <lineage>
        <taxon>Bacteria</taxon>
        <taxon>Bacillati</taxon>
        <taxon>Bacillota</taxon>
        <taxon>Clostridia</taxon>
        <taxon>Eubacteriales</taxon>
        <taxon>Oscillospiraceae</taxon>
        <taxon>Ruminococcus</taxon>
    </lineage>
</organism>
<dbReference type="InterPro" id="IPR012893">
    <property type="entry name" value="HipA-like_C"/>
</dbReference>
<reference evidence="4" key="1">
    <citation type="submission" date="2021-01" db="EMBL/GenBank/DDBJ databases">
        <title>Genome public.</title>
        <authorList>
            <person name="Liu C."/>
            <person name="Sun Q."/>
        </authorList>
    </citation>
    <scope>NUCLEOTIDE SEQUENCE</scope>
    <source>
        <strain evidence="4">M6</strain>
    </source>
</reference>
<comment type="caution">
    <text evidence="4">The sequence shown here is derived from an EMBL/GenBank/DDBJ whole genome shotgun (WGS) entry which is preliminary data.</text>
</comment>
<feature type="non-terminal residue" evidence="4">
    <location>
        <position position="1"/>
    </location>
</feature>
<name>A0A934WS48_9FIRM</name>
<dbReference type="RefSeq" id="WP_366503304.1">
    <property type="nucleotide sequence ID" value="NZ_JAEQMG010000100.1"/>
</dbReference>
<keyword evidence="1" id="KW-0808">Transferase</keyword>
<accession>A0A934WS48</accession>
<proteinExistence type="predicted"/>
<protein>
    <recommendedName>
        <fullName evidence="3">HipA-like C-terminal domain-containing protein</fullName>
    </recommendedName>
</protein>
<feature type="domain" description="HipA-like C-terminal" evidence="3">
    <location>
        <begin position="68"/>
        <end position="186"/>
    </location>
</feature>
<dbReference type="EMBL" id="JAEQMG010000100">
    <property type="protein sequence ID" value="MBK6088932.1"/>
    <property type="molecule type" value="Genomic_DNA"/>
</dbReference>
<dbReference type="Gene3D" id="1.10.1070.20">
    <property type="match status" value="1"/>
</dbReference>
<evidence type="ECO:0000259" key="3">
    <source>
        <dbReference type="Pfam" id="PF07804"/>
    </source>
</evidence>
<evidence type="ECO:0000313" key="4">
    <source>
        <dbReference type="EMBL" id="MBK6088932.1"/>
    </source>
</evidence>
<evidence type="ECO:0000256" key="1">
    <source>
        <dbReference type="ARBA" id="ARBA00022679"/>
    </source>
</evidence>
<evidence type="ECO:0000256" key="2">
    <source>
        <dbReference type="ARBA" id="ARBA00022777"/>
    </source>
</evidence>
<keyword evidence="2" id="KW-0418">Kinase</keyword>
<keyword evidence="5" id="KW-1185">Reference proteome</keyword>
<dbReference type="Proteomes" id="UP000633365">
    <property type="component" value="Unassembled WGS sequence"/>
</dbReference>
<gene>
    <name evidence="4" type="ORF">JKK62_09790</name>
</gene>